<protein>
    <submittedName>
        <fullName evidence="1">Uncharacterized protein</fullName>
    </submittedName>
</protein>
<dbReference type="EMBL" id="LLXI01002008">
    <property type="protein sequence ID" value="PKY55926.1"/>
    <property type="molecule type" value="Genomic_DNA"/>
</dbReference>
<proteinExistence type="predicted"/>
<dbReference type="Proteomes" id="UP000234323">
    <property type="component" value="Unassembled WGS sequence"/>
</dbReference>
<gene>
    <name evidence="1" type="ORF">RhiirA4_475785</name>
</gene>
<name>A0A2I1HAM0_9GLOM</name>
<keyword evidence="2" id="KW-1185">Reference proteome</keyword>
<accession>A0A2I1HAM0</accession>
<organism evidence="1 2">
    <name type="scientific">Rhizophagus irregularis</name>
    <dbReference type="NCBI Taxonomy" id="588596"/>
    <lineage>
        <taxon>Eukaryota</taxon>
        <taxon>Fungi</taxon>
        <taxon>Fungi incertae sedis</taxon>
        <taxon>Mucoromycota</taxon>
        <taxon>Glomeromycotina</taxon>
        <taxon>Glomeromycetes</taxon>
        <taxon>Glomerales</taxon>
        <taxon>Glomeraceae</taxon>
        <taxon>Rhizophagus</taxon>
    </lineage>
</organism>
<dbReference type="VEuPathDB" id="FungiDB:RhiirFUN_013058"/>
<dbReference type="AlphaFoldDB" id="A0A2I1HAM0"/>
<dbReference type="VEuPathDB" id="FungiDB:FUN_016316"/>
<reference evidence="1 2" key="1">
    <citation type="submission" date="2015-10" db="EMBL/GenBank/DDBJ databases">
        <title>Genome analyses suggest a sexual origin of heterokaryosis in a supposedly ancient asexual fungus.</title>
        <authorList>
            <person name="Ropars J."/>
            <person name="Sedzielewska K."/>
            <person name="Noel J."/>
            <person name="Charron P."/>
            <person name="Farinelli L."/>
            <person name="Marton T."/>
            <person name="Kruger M."/>
            <person name="Pelin A."/>
            <person name="Brachmann A."/>
            <person name="Corradi N."/>
        </authorList>
    </citation>
    <scope>NUCLEOTIDE SEQUENCE [LARGE SCALE GENOMIC DNA]</scope>
    <source>
        <strain evidence="1 2">A4</strain>
    </source>
</reference>
<comment type="caution">
    <text evidence="1">The sequence shown here is derived from an EMBL/GenBank/DDBJ whole genome shotgun (WGS) entry which is preliminary data.</text>
</comment>
<sequence length="139" mass="15686">MGKGANQFNQADEIRLQLIKSKLLPEFSEKAHSKAIYTSRSLSSFTSKSSSNSLMNSLKQKIIPSGKQNIEDEFQTNGVNISDEINLEFQEKAYDLFALIHFRKEVTRDSKLSFSEYSAGTVRTNKNIFKEINTPAAVE</sequence>
<evidence type="ECO:0000313" key="2">
    <source>
        <dbReference type="Proteomes" id="UP000234323"/>
    </source>
</evidence>
<evidence type="ECO:0000313" key="1">
    <source>
        <dbReference type="EMBL" id="PKY55926.1"/>
    </source>
</evidence>